<proteinExistence type="predicted"/>
<organism evidence="1 2">
    <name type="scientific">Acetobacter tropicalis</name>
    <dbReference type="NCBI Taxonomy" id="104102"/>
    <lineage>
        <taxon>Bacteria</taxon>
        <taxon>Pseudomonadati</taxon>
        <taxon>Pseudomonadota</taxon>
        <taxon>Alphaproteobacteria</taxon>
        <taxon>Acetobacterales</taxon>
        <taxon>Acetobacteraceae</taxon>
        <taxon>Acetobacter</taxon>
    </lineage>
</organism>
<comment type="caution">
    <text evidence="1">The sequence shown here is derived from an EMBL/GenBank/DDBJ whole genome shotgun (WGS) entry which is preliminary data.</text>
</comment>
<protein>
    <submittedName>
        <fullName evidence="1">Uncharacterized protein</fullName>
    </submittedName>
</protein>
<sequence length="48" mass="5384">MSGLSGRDPAAFDAFRLNGAFFSVDEHFQVLSEFHKAPEGFMNTIFDE</sequence>
<dbReference type="AlphaFoldDB" id="A0A094ZKM4"/>
<reference evidence="1 2" key="1">
    <citation type="submission" date="2014-06" db="EMBL/GenBank/DDBJ databases">
        <title>Functional and comparative genomic analyses of the Drosophila gut microbiota identify candidate symbiosis factors.</title>
        <authorList>
            <person name="Newell P.D."/>
            <person name="Chaston J.M."/>
            <person name="Douglas A.E."/>
        </authorList>
    </citation>
    <scope>NUCLEOTIDE SEQUENCE [LARGE SCALE GENOMIC DNA]</scope>
    <source>
        <strain evidence="1 2">DmCS_006</strain>
    </source>
</reference>
<dbReference type="Proteomes" id="UP000029448">
    <property type="component" value="Unassembled WGS sequence"/>
</dbReference>
<name>A0A094ZKM4_9PROT</name>
<accession>A0A094ZKM4</accession>
<dbReference type="STRING" id="104102.AtDm6_1840"/>
<evidence type="ECO:0000313" key="1">
    <source>
        <dbReference type="EMBL" id="KGB22971.1"/>
    </source>
</evidence>
<gene>
    <name evidence="1" type="ORF">AtDm6_1840</name>
</gene>
<keyword evidence="2" id="KW-1185">Reference proteome</keyword>
<dbReference type="EMBL" id="JOKM01000071">
    <property type="protein sequence ID" value="KGB22971.1"/>
    <property type="molecule type" value="Genomic_DNA"/>
</dbReference>
<dbReference type="PATRIC" id="fig|104102.7.peg.1821"/>
<evidence type="ECO:0000313" key="2">
    <source>
        <dbReference type="Proteomes" id="UP000029448"/>
    </source>
</evidence>